<name>A0AC34R2G4_9BILA</name>
<organism evidence="1 2">
    <name type="scientific">Panagrolaimus sp. JU765</name>
    <dbReference type="NCBI Taxonomy" id="591449"/>
    <lineage>
        <taxon>Eukaryota</taxon>
        <taxon>Metazoa</taxon>
        <taxon>Ecdysozoa</taxon>
        <taxon>Nematoda</taxon>
        <taxon>Chromadorea</taxon>
        <taxon>Rhabditida</taxon>
        <taxon>Tylenchina</taxon>
        <taxon>Panagrolaimomorpha</taxon>
        <taxon>Panagrolaimoidea</taxon>
        <taxon>Panagrolaimidae</taxon>
        <taxon>Panagrolaimus</taxon>
    </lineage>
</organism>
<evidence type="ECO:0000313" key="2">
    <source>
        <dbReference type="WBParaSite" id="JU765_v2.g2697.t1"/>
    </source>
</evidence>
<reference evidence="2" key="1">
    <citation type="submission" date="2022-11" db="UniProtKB">
        <authorList>
            <consortium name="WormBaseParasite"/>
        </authorList>
    </citation>
    <scope>IDENTIFICATION</scope>
</reference>
<proteinExistence type="predicted"/>
<dbReference type="WBParaSite" id="JU765_v2.g2697.t1">
    <property type="protein sequence ID" value="JU765_v2.g2697.t1"/>
    <property type="gene ID" value="JU765_v2.g2697"/>
</dbReference>
<dbReference type="Proteomes" id="UP000887576">
    <property type="component" value="Unplaced"/>
</dbReference>
<protein>
    <submittedName>
        <fullName evidence="2">MRG domain-containing protein</fullName>
    </submittedName>
</protein>
<sequence length="502" mass="58743">MPKKAKVKDEKVEPKTKGLLHLTSDEADSETASEKLERLVLENSNYDFSLNTKFLCKWSEGIFYEAKIIQIDVEDGENLYLVTYPGWAAKYNNEIKESDLKKFFLPITEENAKLAKEAIKDAKQKKAKKKPQKKRKSGGKTELKAQTSPKVVTQKKTFIKTKKPKVIIEDKQWIIPDPTVENKKHALPNGHKVLDSVLIQDARLMSFNKRKPVFPARICVKQIVEDFKNHVKNKYLNEKAEPDMEVLQKTMTDLDSIIKYFNIIVESDILYKSEKKRYQKVLRKYEERRGKLQKETKEDCKESLDLSAVKRERSGSNLNIKLTEIVDIETLLKTSPSNDLLDDKSKILPIKDEVDQVAVDPVETSIVNEFLEKRTRNQPQKNFSLVKERKRTIKPKETLNLDEAFDCTDKYGFVYLVRYFYTLAILMKSKRNLPKFLTKRMNLIDNFIVYLAENKDKYYNVEEDYNSPSKPMDSQNFRRKRTKLNLRNLEMKRRKVFGEIGN</sequence>
<evidence type="ECO:0000313" key="1">
    <source>
        <dbReference type="Proteomes" id="UP000887576"/>
    </source>
</evidence>
<accession>A0AC34R2G4</accession>